<reference evidence="1" key="1">
    <citation type="journal article" date="2019" name="Science">
        <title>Mutation of a bHLH transcription factor allowed almond domestication.</title>
        <authorList>
            <person name="Sanchez-Perez R."/>
            <person name="Pavan S."/>
            <person name="Mazzeo R."/>
            <person name="Moldovan C."/>
            <person name="Aiese Cigliano R."/>
            <person name="Del Cueto J."/>
            <person name="Ricciardi F."/>
            <person name="Lotti C."/>
            <person name="Ricciardi L."/>
            <person name="Dicenta F."/>
            <person name="Lopez-Marques R.L."/>
            <person name="Lindberg Moller B."/>
        </authorList>
    </citation>
    <scope>NUCLEOTIDE SEQUENCE</scope>
</reference>
<evidence type="ECO:0000313" key="1">
    <source>
        <dbReference type="EMBL" id="BBG99269.1"/>
    </source>
</evidence>
<organism evidence="1">
    <name type="scientific">Prunus dulcis</name>
    <name type="common">Almond</name>
    <name type="synonym">Amygdalus dulcis</name>
    <dbReference type="NCBI Taxonomy" id="3755"/>
    <lineage>
        <taxon>Eukaryota</taxon>
        <taxon>Viridiplantae</taxon>
        <taxon>Streptophyta</taxon>
        <taxon>Embryophyta</taxon>
        <taxon>Tracheophyta</taxon>
        <taxon>Spermatophyta</taxon>
        <taxon>Magnoliopsida</taxon>
        <taxon>eudicotyledons</taxon>
        <taxon>Gunneridae</taxon>
        <taxon>Pentapetalae</taxon>
        <taxon>rosids</taxon>
        <taxon>fabids</taxon>
        <taxon>Rosales</taxon>
        <taxon>Rosaceae</taxon>
        <taxon>Amygdaloideae</taxon>
        <taxon>Amygdaleae</taxon>
        <taxon>Prunus</taxon>
    </lineage>
</organism>
<dbReference type="EMBL" id="AP019299">
    <property type="protein sequence ID" value="BBG99269.1"/>
    <property type="molecule type" value="Genomic_DNA"/>
</dbReference>
<sequence>MKVVFLLGTLASHDPGKAKEEDPPTFVNIRPTVASKSSIVEGGGGLHYHYQKMSVVSDKRLRRGSPPWSDLPYDILCCIMGHLCFVAKFNFVLFARILDWLLKTRIHRSYEALQALLKLVLIIASNQ</sequence>
<proteinExistence type="predicted"/>
<protein>
    <submittedName>
        <fullName evidence="1">F-box family protein</fullName>
    </submittedName>
</protein>
<dbReference type="AlphaFoldDB" id="A0A4Y1R542"/>
<name>A0A4Y1R542_PRUDU</name>
<accession>A0A4Y1R542</accession>
<gene>
    <name evidence="1" type="ORF">Prudu_008899</name>
</gene>